<protein>
    <submittedName>
        <fullName evidence="1">Uncharacterized protein</fullName>
    </submittedName>
</protein>
<reference evidence="2" key="1">
    <citation type="journal article" date="2019" name="Int. J. Syst. Evol. Microbiol.">
        <title>The Global Catalogue of Microorganisms (GCM) 10K type strain sequencing project: providing services to taxonomists for standard genome sequencing and annotation.</title>
        <authorList>
            <consortium name="The Broad Institute Genomics Platform"/>
            <consortium name="The Broad Institute Genome Sequencing Center for Infectious Disease"/>
            <person name="Wu L."/>
            <person name="Ma J."/>
        </authorList>
    </citation>
    <scope>NUCLEOTIDE SEQUENCE [LARGE SCALE GENOMIC DNA]</scope>
    <source>
        <strain evidence="2">CCUG 53816</strain>
    </source>
</reference>
<dbReference type="EMBL" id="JBHRZO010000040">
    <property type="protein sequence ID" value="MFC3848138.1"/>
    <property type="molecule type" value="Genomic_DNA"/>
</dbReference>
<gene>
    <name evidence="1" type="ORF">ACFOPX_06325</name>
</gene>
<proteinExistence type="predicted"/>
<keyword evidence="2" id="KW-1185">Reference proteome</keyword>
<comment type="caution">
    <text evidence="1">The sequence shown here is derived from an EMBL/GenBank/DDBJ whole genome shotgun (WGS) entry which is preliminary data.</text>
</comment>
<accession>A0ABV7ZHY1</accession>
<sequence>MPLYEKQKAEDQARYEAWLAQEEAKNELPFISPTDPINKSFGKNYSRYRNKGKEGLLALMYERTMMDGQIAHAYTRPEIGGIDVWTQHYNIGVADSELTSTLNIYHDNLALGLDAFKKQPQEFLTPVGREAEIRAKKDFRKWRNTHVADAIDRTIKKGDFTRLDNNSIELSLRDDYNGKTWDFKARIDWSNNNDPSQPKRWVLQDFKVVEKEPPSLKRSQRSF</sequence>
<name>A0ABV7ZHY1_9HELI</name>
<evidence type="ECO:0000313" key="2">
    <source>
        <dbReference type="Proteomes" id="UP001595783"/>
    </source>
</evidence>
<evidence type="ECO:0000313" key="1">
    <source>
        <dbReference type="EMBL" id="MFC3848138.1"/>
    </source>
</evidence>
<dbReference type="RefSeq" id="WP_104753023.1">
    <property type="nucleotide sequence ID" value="NZ_FZMF01000078.1"/>
</dbReference>
<organism evidence="1 2">
    <name type="scientific">Helicobacter baculiformis</name>
    <dbReference type="NCBI Taxonomy" id="427351"/>
    <lineage>
        <taxon>Bacteria</taxon>
        <taxon>Pseudomonadati</taxon>
        <taxon>Campylobacterota</taxon>
        <taxon>Epsilonproteobacteria</taxon>
        <taxon>Campylobacterales</taxon>
        <taxon>Helicobacteraceae</taxon>
        <taxon>Helicobacter</taxon>
    </lineage>
</organism>
<dbReference type="Proteomes" id="UP001595783">
    <property type="component" value="Unassembled WGS sequence"/>
</dbReference>